<dbReference type="VEuPathDB" id="FungiDB:FUN_013045"/>
<accession>A0A2I1GWF5</accession>
<evidence type="ECO:0000313" key="2">
    <source>
        <dbReference type="EMBL" id="PKY50960.1"/>
    </source>
</evidence>
<dbReference type="AlphaFoldDB" id="A0A2I1GWF5"/>
<dbReference type="VEuPathDB" id="FungiDB:RhiirA1_472523"/>
<proteinExistence type="predicted"/>
<feature type="region of interest" description="Disordered" evidence="1">
    <location>
        <begin position="390"/>
        <end position="428"/>
    </location>
</feature>
<keyword evidence="3" id="KW-1185">Reference proteome</keyword>
<dbReference type="Proteomes" id="UP000234323">
    <property type="component" value="Unassembled WGS sequence"/>
</dbReference>
<dbReference type="VEuPathDB" id="FungiDB:RhiirFUN_020426"/>
<organism evidence="2 3">
    <name type="scientific">Rhizophagus irregularis</name>
    <dbReference type="NCBI Taxonomy" id="588596"/>
    <lineage>
        <taxon>Eukaryota</taxon>
        <taxon>Fungi</taxon>
        <taxon>Fungi incertae sedis</taxon>
        <taxon>Mucoromycota</taxon>
        <taxon>Glomeromycotina</taxon>
        <taxon>Glomeromycetes</taxon>
        <taxon>Glomerales</taxon>
        <taxon>Glomeraceae</taxon>
        <taxon>Rhizophagus</taxon>
    </lineage>
</organism>
<reference evidence="2 3" key="1">
    <citation type="submission" date="2015-10" db="EMBL/GenBank/DDBJ databases">
        <title>Genome analyses suggest a sexual origin of heterokaryosis in a supposedly ancient asexual fungus.</title>
        <authorList>
            <person name="Ropars J."/>
            <person name="Sedzielewska K."/>
            <person name="Noel J."/>
            <person name="Charron P."/>
            <person name="Farinelli L."/>
            <person name="Marton T."/>
            <person name="Kruger M."/>
            <person name="Pelin A."/>
            <person name="Brachmann A."/>
            <person name="Corradi N."/>
        </authorList>
    </citation>
    <scope>NUCLEOTIDE SEQUENCE [LARGE SCALE GENOMIC DNA]</scope>
    <source>
        <strain evidence="2 3">A4</strain>
    </source>
</reference>
<name>A0A2I1GWF5_9GLOM</name>
<sequence length="445" mass="51302">MINLDHAPILSIIAKNNAGFATPVAFGMSNKENNHTIRLAISSIKNNIPCNRVDCDHTWYYENLPDNTGFRRITPCSNINPWNPVAMIDKHRPTKLGVDGLLSGTILCWFHIIYPIALGFKLIGRCRSKDDALFMTTLFNAFIDDLNMDNVKKEKIKNDIVKNWICEEWCIQFIDAGRLPINDEPLWTTNNYTERINRTIEATYSEENTGILIYEAGLVTAFNMQSVEQQDLSPKMTQDMLRRLNCGRLYFLLGMVEKSDNSDFYYVKKSHNGDVISPYDHQPLNSEIVIEKLDPLFKQLNKNHNIQNFCNITSKRDNVIKDTKEKLVALFKNKQRVLPPELKNYNIYQGDIEVAFQEIVKEYNEKGNMIFFTTIDQDCKVEIDPFRPNELSQRNLNPLTGAPPKPAAKRRKPSRILRENNTVLNTPSIAKRKTDQIRKVKRGTL</sequence>
<evidence type="ECO:0000313" key="3">
    <source>
        <dbReference type="Proteomes" id="UP000234323"/>
    </source>
</evidence>
<evidence type="ECO:0000256" key="1">
    <source>
        <dbReference type="SAM" id="MobiDB-lite"/>
    </source>
</evidence>
<comment type="caution">
    <text evidence="2">The sequence shown here is derived from an EMBL/GenBank/DDBJ whole genome shotgun (WGS) entry which is preliminary data.</text>
</comment>
<protein>
    <submittedName>
        <fullName evidence="2">Uncharacterized protein</fullName>
    </submittedName>
</protein>
<feature type="compositionally biased region" description="Polar residues" evidence="1">
    <location>
        <begin position="419"/>
        <end position="428"/>
    </location>
</feature>
<gene>
    <name evidence="2" type="ORF">RhiirA4_546288</name>
</gene>
<dbReference type="EMBL" id="LLXI01000947">
    <property type="protein sequence ID" value="PKY50960.1"/>
    <property type="molecule type" value="Genomic_DNA"/>
</dbReference>